<gene>
    <name evidence="3" type="ORF">DW007_15515</name>
    <name evidence="2" type="ORF">ERS852492_00973</name>
</gene>
<dbReference type="EMBL" id="CZBV01000002">
    <property type="protein sequence ID" value="CUQ82331.1"/>
    <property type="molecule type" value="Genomic_DNA"/>
</dbReference>
<sequence>MDKKEGRHSIRIIVRMTENEYEKFDTLYKKAKEKSDGLRKSDFMRSQLIYENNERQLKEIMNELRKLRTEFHQGLLRLTAYNDKESVEHMKELLTQADEKIDDIKIRLEAVDGDNDT</sequence>
<dbReference type="EMBL" id="QROY01000023">
    <property type="protein sequence ID" value="RHL64594.1"/>
    <property type="molecule type" value="Genomic_DNA"/>
</dbReference>
<evidence type="ECO:0000313" key="4">
    <source>
        <dbReference type="Proteomes" id="UP000095780"/>
    </source>
</evidence>
<evidence type="ECO:0000313" key="2">
    <source>
        <dbReference type="EMBL" id="CUQ82331.1"/>
    </source>
</evidence>
<dbReference type="RefSeq" id="WP_055286365.1">
    <property type="nucleotide sequence ID" value="NZ_CABIXW010000002.1"/>
</dbReference>
<evidence type="ECO:0000313" key="5">
    <source>
        <dbReference type="Proteomes" id="UP000285201"/>
    </source>
</evidence>
<reference evidence="3 5" key="2">
    <citation type="submission" date="2018-08" db="EMBL/GenBank/DDBJ databases">
        <title>A genome reference for cultivated species of the human gut microbiota.</title>
        <authorList>
            <person name="Zou Y."/>
            <person name="Xue W."/>
            <person name="Luo G."/>
        </authorList>
    </citation>
    <scope>NUCLEOTIDE SEQUENCE [LARGE SCALE GENOMIC DNA]</scope>
    <source>
        <strain evidence="3 5">AF36-7BH</strain>
    </source>
</reference>
<dbReference type="Proteomes" id="UP000095780">
    <property type="component" value="Unassembled WGS sequence"/>
</dbReference>
<proteinExistence type="predicted"/>
<organism evidence="2 4">
    <name type="scientific">Lachnospira eligens</name>
    <dbReference type="NCBI Taxonomy" id="39485"/>
    <lineage>
        <taxon>Bacteria</taxon>
        <taxon>Bacillati</taxon>
        <taxon>Bacillota</taxon>
        <taxon>Clostridia</taxon>
        <taxon>Lachnospirales</taxon>
        <taxon>Lachnospiraceae</taxon>
        <taxon>Lachnospira</taxon>
    </lineage>
</organism>
<name>A0A174ZE66_9FIRM</name>
<dbReference type="AlphaFoldDB" id="A0A174ZE66"/>
<evidence type="ECO:0000313" key="3">
    <source>
        <dbReference type="EMBL" id="RHL64594.1"/>
    </source>
</evidence>
<reference evidence="2 4" key="1">
    <citation type="submission" date="2015-09" db="EMBL/GenBank/DDBJ databases">
        <authorList>
            <consortium name="Pathogen Informatics"/>
        </authorList>
    </citation>
    <scope>NUCLEOTIDE SEQUENCE [LARGE SCALE GENOMIC DNA]</scope>
    <source>
        <strain evidence="2 4">2789STDY5834878</strain>
    </source>
</reference>
<keyword evidence="1" id="KW-0175">Coiled coil</keyword>
<protein>
    <submittedName>
        <fullName evidence="2">Uncharacterized protein</fullName>
    </submittedName>
</protein>
<accession>A0A174ZE66</accession>
<feature type="coiled-coil region" evidence="1">
    <location>
        <begin position="14"/>
        <end position="107"/>
    </location>
</feature>
<evidence type="ECO:0000256" key="1">
    <source>
        <dbReference type="SAM" id="Coils"/>
    </source>
</evidence>
<dbReference type="Proteomes" id="UP000285201">
    <property type="component" value="Unassembled WGS sequence"/>
</dbReference>